<proteinExistence type="predicted"/>
<keyword evidence="2" id="KW-1185">Reference proteome</keyword>
<protein>
    <submittedName>
        <fullName evidence="1">Unplaced genomic scaffold SPHSTscaffold_162, whole genome shotgun sequence</fullName>
    </submittedName>
</protein>
<dbReference type="EMBL" id="KN837237">
    <property type="protein sequence ID" value="KIJ31758.1"/>
    <property type="molecule type" value="Genomic_DNA"/>
</dbReference>
<gene>
    <name evidence="1" type="ORF">M422DRAFT_266509</name>
</gene>
<evidence type="ECO:0000313" key="2">
    <source>
        <dbReference type="Proteomes" id="UP000054279"/>
    </source>
</evidence>
<dbReference type="OrthoDB" id="3052721at2759"/>
<accession>A0A0C9TP01</accession>
<evidence type="ECO:0000313" key="1">
    <source>
        <dbReference type="EMBL" id="KIJ31758.1"/>
    </source>
</evidence>
<reference evidence="1 2" key="1">
    <citation type="submission" date="2014-06" db="EMBL/GenBank/DDBJ databases">
        <title>Evolutionary Origins and Diversification of the Mycorrhizal Mutualists.</title>
        <authorList>
            <consortium name="DOE Joint Genome Institute"/>
            <consortium name="Mycorrhizal Genomics Consortium"/>
            <person name="Kohler A."/>
            <person name="Kuo A."/>
            <person name="Nagy L.G."/>
            <person name="Floudas D."/>
            <person name="Copeland A."/>
            <person name="Barry K.W."/>
            <person name="Cichocki N."/>
            <person name="Veneault-Fourrey C."/>
            <person name="LaButti K."/>
            <person name="Lindquist E.A."/>
            <person name="Lipzen A."/>
            <person name="Lundell T."/>
            <person name="Morin E."/>
            <person name="Murat C."/>
            <person name="Riley R."/>
            <person name="Ohm R."/>
            <person name="Sun H."/>
            <person name="Tunlid A."/>
            <person name="Henrissat B."/>
            <person name="Grigoriev I.V."/>
            <person name="Hibbett D.S."/>
            <person name="Martin F."/>
        </authorList>
    </citation>
    <scope>NUCLEOTIDE SEQUENCE [LARGE SCALE GENOMIC DNA]</scope>
    <source>
        <strain evidence="1 2">SS14</strain>
    </source>
</reference>
<dbReference type="AlphaFoldDB" id="A0A0C9TP01"/>
<organism evidence="1 2">
    <name type="scientific">Sphaerobolus stellatus (strain SS14)</name>
    <dbReference type="NCBI Taxonomy" id="990650"/>
    <lineage>
        <taxon>Eukaryota</taxon>
        <taxon>Fungi</taxon>
        <taxon>Dikarya</taxon>
        <taxon>Basidiomycota</taxon>
        <taxon>Agaricomycotina</taxon>
        <taxon>Agaricomycetes</taxon>
        <taxon>Phallomycetidae</taxon>
        <taxon>Geastrales</taxon>
        <taxon>Sphaerobolaceae</taxon>
        <taxon>Sphaerobolus</taxon>
    </lineage>
</organism>
<dbReference type="Proteomes" id="UP000054279">
    <property type="component" value="Unassembled WGS sequence"/>
</dbReference>
<sequence length="358" mass="40053">MDVIHADPRTIFLKLEGSMTDHAADQKQLARLLQQRKKEVMMETLGEKALGNMSTEDRCHLLQNAMQNAIGAEGGFEAWISLSKEQQGVKIRATYRVLCQQLGQEDFDQLPSTEQVELLRFISAGCGMHKDLNVVKWANLAMIMYWDCNGIDGPIKLMNKDNKAAAEIGNHAVKQRAADVSSGGGAKLGDLAGDILRNKNAKKGHQDSFKNWCTKTFGYPVTFADTSNTRFQSHCDAACDLITFLPSYIDYLHDFKDNKQNRTLNNMENYFLLGLQDIPTITELCVLALYGQVVSVPYTRVIRRPILEVNALDMGDIHRKVGEFLAKVVADPEILLSPELDFTASTVDGQVWERPEVI</sequence>
<dbReference type="HOGENOM" id="CLU_006824_2_0_1"/>
<name>A0A0C9TP01_SPHS4</name>